<reference evidence="2 3" key="1">
    <citation type="submission" date="2019-03" db="EMBL/GenBank/DDBJ databases">
        <title>Single cell metagenomics reveals metabolic interactions within the superorganism composed of flagellate Streblomastix strix and complex community of Bacteroidetes bacteria on its surface.</title>
        <authorList>
            <person name="Treitli S.C."/>
            <person name="Kolisko M."/>
            <person name="Husnik F."/>
            <person name="Keeling P."/>
            <person name="Hampl V."/>
        </authorList>
    </citation>
    <scope>NUCLEOTIDE SEQUENCE [LARGE SCALE GENOMIC DNA]</scope>
    <source>
        <strain evidence="2">ST1C</strain>
    </source>
</reference>
<protein>
    <submittedName>
        <fullName evidence="2">Uncharacterized protein</fullName>
    </submittedName>
</protein>
<comment type="caution">
    <text evidence="2">The sequence shown here is derived from an EMBL/GenBank/DDBJ whole genome shotgun (WGS) entry which is preliminary data.</text>
</comment>
<evidence type="ECO:0000313" key="2">
    <source>
        <dbReference type="EMBL" id="KAA6398238.1"/>
    </source>
</evidence>
<dbReference type="Proteomes" id="UP000324800">
    <property type="component" value="Unassembled WGS sequence"/>
</dbReference>
<feature type="compositionally biased region" description="Basic and acidic residues" evidence="1">
    <location>
        <begin position="30"/>
        <end position="57"/>
    </location>
</feature>
<accession>A0A5J4WTD5</accession>
<gene>
    <name evidence="2" type="ORF">EZS28_006235</name>
</gene>
<dbReference type="AlphaFoldDB" id="A0A5J4WTD5"/>
<feature type="region of interest" description="Disordered" evidence="1">
    <location>
        <begin position="21"/>
        <end position="60"/>
    </location>
</feature>
<sequence length="182" mass="21209">MPKVFTFSALQNQDVFALERAPPLSPTSFDEERYQREQRQKEIEKESKRGNASDEARQNTANINRMKRKNKERRSVLNDTESALCIILERALSIQWLIIKSIKPSLRSAILNLIEFRIVGEEMERQRIERLPKSKWLRTARNIDDDDDIDDDEPTKESIQAKQLLLANLAAVRVKLKMCEGQ</sequence>
<proteinExistence type="predicted"/>
<name>A0A5J4WTD5_9EUKA</name>
<evidence type="ECO:0000313" key="3">
    <source>
        <dbReference type="Proteomes" id="UP000324800"/>
    </source>
</evidence>
<dbReference type="EMBL" id="SNRW01001001">
    <property type="protein sequence ID" value="KAA6398238.1"/>
    <property type="molecule type" value="Genomic_DNA"/>
</dbReference>
<evidence type="ECO:0000256" key="1">
    <source>
        <dbReference type="SAM" id="MobiDB-lite"/>
    </source>
</evidence>
<organism evidence="2 3">
    <name type="scientific">Streblomastix strix</name>
    <dbReference type="NCBI Taxonomy" id="222440"/>
    <lineage>
        <taxon>Eukaryota</taxon>
        <taxon>Metamonada</taxon>
        <taxon>Preaxostyla</taxon>
        <taxon>Oxymonadida</taxon>
        <taxon>Streblomastigidae</taxon>
        <taxon>Streblomastix</taxon>
    </lineage>
</organism>